<dbReference type="PANTHER" id="PTHR33121:SF76">
    <property type="entry name" value="SIGNALING PROTEIN"/>
    <property type="match status" value="1"/>
</dbReference>
<dbReference type="GO" id="GO:0071111">
    <property type="term" value="F:cyclic-guanylate-specific phosphodiesterase activity"/>
    <property type="evidence" value="ECO:0007669"/>
    <property type="project" value="InterPro"/>
</dbReference>
<accession>A0A6H2H257</accession>
<dbReference type="Gene3D" id="3.20.20.450">
    <property type="entry name" value="EAL domain"/>
    <property type="match status" value="1"/>
</dbReference>
<evidence type="ECO:0000256" key="1">
    <source>
        <dbReference type="SAM" id="MobiDB-lite"/>
    </source>
</evidence>
<feature type="region of interest" description="Disordered" evidence="1">
    <location>
        <begin position="334"/>
        <end position="355"/>
    </location>
</feature>
<proteinExistence type="predicted"/>
<sequence length="355" mass="38516">MTCGNCSMDELTIEGRLACGPDGDEAGSRKLKAMLEDGLARLGQLLKTDADAFWMTEAGLAELADFAAHHLEAGQVRVRIGSGPWLSLEEAGTIADAEWIDGIIRSGSIEPYAQPIVTAEGERYGYELLARFRRTDGTLVLPGEAFAAARLRGRLYALDRACRMAAVRRAAVLGTRAFINFLPTSIYSPEFCLRSTMQLAERLGADPSLLVFEVVETERVDDPEHLKSILAYYRERGFRTALDDTGAGFSDEGLLKQLAPNYMKLDRGWAHGVAARADKQEAALRFLRLAREIGAVPLAEGIEEQADYDWLRERGYELFQGYLFGRPAPVPAPDGGSAPAAALPAGESSSTALAG</sequence>
<gene>
    <name evidence="3" type="ORF">HGI30_20940</name>
</gene>
<dbReference type="PANTHER" id="PTHR33121">
    <property type="entry name" value="CYCLIC DI-GMP PHOSPHODIESTERASE PDEF"/>
    <property type="match status" value="1"/>
</dbReference>
<dbReference type="InterPro" id="IPR001633">
    <property type="entry name" value="EAL_dom"/>
</dbReference>
<dbReference type="EMBL" id="CP051428">
    <property type="protein sequence ID" value="QJC53742.1"/>
    <property type="molecule type" value="Genomic_DNA"/>
</dbReference>
<dbReference type="SMART" id="SM00052">
    <property type="entry name" value="EAL"/>
    <property type="match status" value="1"/>
</dbReference>
<evidence type="ECO:0000313" key="4">
    <source>
        <dbReference type="Proteomes" id="UP000502136"/>
    </source>
</evidence>
<evidence type="ECO:0000259" key="2">
    <source>
        <dbReference type="PROSITE" id="PS50883"/>
    </source>
</evidence>
<dbReference type="AlphaFoldDB" id="A0A6H2H257"/>
<dbReference type="InterPro" id="IPR035919">
    <property type="entry name" value="EAL_sf"/>
</dbReference>
<dbReference type="Proteomes" id="UP000502136">
    <property type="component" value="Chromosome"/>
</dbReference>
<protein>
    <submittedName>
        <fullName evidence="3">EAL domain-containing protein</fullName>
    </submittedName>
</protein>
<keyword evidence="4" id="KW-1185">Reference proteome</keyword>
<dbReference type="CDD" id="cd01948">
    <property type="entry name" value="EAL"/>
    <property type="match status" value="1"/>
</dbReference>
<dbReference type="PROSITE" id="PS50883">
    <property type="entry name" value="EAL"/>
    <property type="match status" value="1"/>
</dbReference>
<dbReference type="InterPro" id="IPR050706">
    <property type="entry name" value="Cyclic-di-GMP_PDE-like"/>
</dbReference>
<organism evidence="3 4">
    <name type="scientific">Paenibacillus albicereus</name>
    <dbReference type="NCBI Taxonomy" id="2726185"/>
    <lineage>
        <taxon>Bacteria</taxon>
        <taxon>Bacillati</taxon>
        <taxon>Bacillota</taxon>
        <taxon>Bacilli</taxon>
        <taxon>Bacillales</taxon>
        <taxon>Paenibacillaceae</taxon>
        <taxon>Paenibacillus</taxon>
    </lineage>
</organism>
<name>A0A6H2H257_9BACL</name>
<evidence type="ECO:0000313" key="3">
    <source>
        <dbReference type="EMBL" id="QJC53742.1"/>
    </source>
</evidence>
<reference evidence="3 4" key="1">
    <citation type="submission" date="2020-04" db="EMBL/GenBank/DDBJ databases">
        <title>Novel Paenibacillus strain UniB2 isolated from commercial digestive syrup.</title>
        <authorList>
            <person name="Thorat V."/>
            <person name="Kirdat K."/>
            <person name="Tiwarekar B."/>
            <person name="Yadav A."/>
        </authorList>
    </citation>
    <scope>NUCLEOTIDE SEQUENCE [LARGE SCALE GENOMIC DNA]</scope>
    <source>
        <strain evidence="3 4">UniB2</strain>
    </source>
</reference>
<dbReference type="Pfam" id="PF00563">
    <property type="entry name" value="EAL"/>
    <property type="match status" value="1"/>
</dbReference>
<dbReference type="KEGG" id="palr:HGI30_20940"/>
<feature type="domain" description="EAL" evidence="2">
    <location>
        <begin position="93"/>
        <end position="341"/>
    </location>
</feature>
<dbReference type="RefSeq" id="WP_168909275.1">
    <property type="nucleotide sequence ID" value="NZ_CP051428.1"/>
</dbReference>
<dbReference type="SUPFAM" id="SSF141868">
    <property type="entry name" value="EAL domain-like"/>
    <property type="match status" value="1"/>
</dbReference>